<evidence type="ECO:0000313" key="3">
    <source>
        <dbReference type="Proteomes" id="UP000887581"/>
    </source>
</evidence>
<feature type="region of interest" description="Disordered" evidence="1">
    <location>
        <begin position="54"/>
        <end position="80"/>
    </location>
</feature>
<keyword evidence="2" id="KW-0812">Transmembrane</keyword>
<keyword evidence="2" id="KW-0472">Membrane</keyword>
<sequence>MSPRSSLTPIGIDIESVIIAVVLFMTCGLLMFVCCFVVTQIDLCYKHARLKNKRRSKQEDDEFQFASMQTDPVNFDDHSM</sequence>
<name>A0A915PK92_9BILA</name>
<keyword evidence="2" id="KW-1133">Transmembrane helix</keyword>
<dbReference type="AlphaFoldDB" id="A0A915PK92"/>
<evidence type="ECO:0000256" key="1">
    <source>
        <dbReference type="SAM" id="MobiDB-lite"/>
    </source>
</evidence>
<keyword evidence="3" id="KW-1185">Reference proteome</keyword>
<proteinExistence type="predicted"/>
<organism evidence="3 4">
    <name type="scientific">Setaria digitata</name>
    <dbReference type="NCBI Taxonomy" id="48799"/>
    <lineage>
        <taxon>Eukaryota</taxon>
        <taxon>Metazoa</taxon>
        <taxon>Ecdysozoa</taxon>
        <taxon>Nematoda</taxon>
        <taxon>Chromadorea</taxon>
        <taxon>Rhabditida</taxon>
        <taxon>Spirurina</taxon>
        <taxon>Spiruromorpha</taxon>
        <taxon>Filarioidea</taxon>
        <taxon>Setariidae</taxon>
        <taxon>Setaria</taxon>
    </lineage>
</organism>
<evidence type="ECO:0000313" key="4">
    <source>
        <dbReference type="WBParaSite" id="sdigi.contig22.g1848.t1"/>
    </source>
</evidence>
<dbReference type="Proteomes" id="UP000887581">
    <property type="component" value="Unplaced"/>
</dbReference>
<feature type="transmembrane region" description="Helical" evidence="2">
    <location>
        <begin position="17"/>
        <end position="45"/>
    </location>
</feature>
<dbReference type="WBParaSite" id="sdigi.contig22.g1848.t1">
    <property type="protein sequence ID" value="sdigi.contig22.g1848.t1"/>
    <property type="gene ID" value="sdigi.contig22.g1848"/>
</dbReference>
<evidence type="ECO:0000256" key="2">
    <source>
        <dbReference type="SAM" id="Phobius"/>
    </source>
</evidence>
<reference evidence="4" key="1">
    <citation type="submission" date="2022-11" db="UniProtKB">
        <authorList>
            <consortium name="WormBaseParasite"/>
        </authorList>
    </citation>
    <scope>IDENTIFICATION</scope>
</reference>
<protein>
    <submittedName>
        <fullName evidence="4">Uncharacterized protein</fullName>
    </submittedName>
</protein>
<accession>A0A915PK92</accession>